<dbReference type="Pfam" id="PF04608">
    <property type="entry name" value="PgpA"/>
    <property type="match status" value="1"/>
</dbReference>
<dbReference type="InterPro" id="IPR007686">
    <property type="entry name" value="YutG/PgpA"/>
</dbReference>
<keyword evidence="1" id="KW-0472">Membrane</keyword>
<feature type="transmembrane region" description="Helical" evidence="1">
    <location>
        <begin position="50"/>
        <end position="67"/>
    </location>
</feature>
<accession>A0A1F6D315</accession>
<proteinExistence type="predicted"/>
<dbReference type="PANTHER" id="PTHR36305">
    <property type="entry name" value="PHOSPHATIDYLGLYCEROPHOSPHATASE A"/>
    <property type="match status" value="1"/>
</dbReference>
<comment type="caution">
    <text evidence="3">The sequence shown here is derived from an EMBL/GenBank/DDBJ whole genome shotgun (WGS) entry which is preliminary data.</text>
</comment>
<dbReference type="PANTHER" id="PTHR36305:SF1">
    <property type="entry name" value="PHOSPHATIDYLGLYCEROPHOSPHATASE A"/>
    <property type="match status" value="1"/>
</dbReference>
<evidence type="ECO:0000259" key="2">
    <source>
        <dbReference type="Pfam" id="PF04608"/>
    </source>
</evidence>
<dbReference type="InterPro" id="IPR036681">
    <property type="entry name" value="PgpA-like_sf"/>
</dbReference>
<sequence>MTPFPGGLSINAFTRFVATGAFSGYAPIAPGSAGSLVGLALYLLLPVAPAHLWIAGLLSLFVVGVKVSSDAETVWGKDPGCVVIDEIVGFGVTVALLPRSVPLAVAGFLVFRVLDVLKPPPARQFERLPAGWGVMLDDIAVGLYGNLLLRIGLALWKGSA</sequence>
<evidence type="ECO:0000313" key="3">
    <source>
        <dbReference type="EMBL" id="OGG55720.1"/>
    </source>
</evidence>
<dbReference type="GO" id="GO:0006629">
    <property type="term" value="P:lipid metabolic process"/>
    <property type="evidence" value="ECO:0007669"/>
    <property type="project" value="InterPro"/>
</dbReference>
<protein>
    <recommendedName>
        <fullName evidence="2">YutG/PgpA domain-containing protein</fullName>
    </recommendedName>
</protein>
<keyword evidence="1" id="KW-0812">Transmembrane</keyword>
<dbReference type="PIRSF" id="PIRSF006162">
    <property type="entry name" value="PgpA"/>
    <property type="match status" value="1"/>
</dbReference>
<dbReference type="InterPro" id="IPR026037">
    <property type="entry name" value="PgpA"/>
</dbReference>
<reference evidence="3 4" key="1">
    <citation type="journal article" date="2016" name="Nat. Commun.">
        <title>Thousands of microbial genomes shed light on interconnected biogeochemical processes in an aquifer system.</title>
        <authorList>
            <person name="Anantharaman K."/>
            <person name="Brown C.T."/>
            <person name="Hug L.A."/>
            <person name="Sharon I."/>
            <person name="Castelle C.J."/>
            <person name="Probst A.J."/>
            <person name="Thomas B.C."/>
            <person name="Singh A."/>
            <person name="Wilkins M.J."/>
            <person name="Karaoz U."/>
            <person name="Brodie E.L."/>
            <person name="Williams K.H."/>
            <person name="Hubbard S.S."/>
            <person name="Banfield J.F."/>
        </authorList>
    </citation>
    <scope>NUCLEOTIDE SEQUENCE [LARGE SCALE GENOMIC DNA]</scope>
    <source>
        <strain evidence="4">RIFCSPLOWO2_12_FULL_64_10</strain>
    </source>
</reference>
<dbReference type="Proteomes" id="UP000178606">
    <property type="component" value="Unassembled WGS sequence"/>
</dbReference>
<dbReference type="GO" id="GO:0008962">
    <property type="term" value="F:phosphatidylglycerophosphatase activity"/>
    <property type="evidence" value="ECO:0007669"/>
    <property type="project" value="InterPro"/>
</dbReference>
<gene>
    <name evidence="3" type="ORF">A3F84_07685</name>
</gene>
<evidence type="ECO:0000313" key="4">
    <source>
        <dbReference type="Proteomes" id="UP000178606"/>
    </source>
</evidence>
<dbReference type="EMBL" id="MFKF01000062">
    <property type="protein sequence ID" value="OGG55720.1"/>
    <property type="molecule type" value="Genomic_DNA"/>
</dbReference>
<organism evidence="3 4">
    <name type="scientific">Handelsmanbacteria sp. (strain RIFCSPLOWO2_12_FULL_64_10)</name>
    <dbReference type="NCBI Taxonomy" id="1817868"/>
    <lineage>
        <taxon>Bacteria</taxon>
        <taxon>Candidatus Handelsmaniibacteriota</taxon>
    </lineage>
</organism>
<dbReference type="AlphaFoldDB" id="A0A1F6D315"/>
<evidence type="ECO:0000256" key="1">
    <source>
        <dbReference type="SAM" id="Phobius"/>
    </source>
</evidence>
<dbReference type="CDD" id="cd06971">
    <property type="entry name" value="PgpA"/>
    <property type="match status" value="1"/>
</dbReference>
<keyword evidence="1" id="KW-1133">Transmembrane helix</keyword>
<name>A0A1F6D315_HANXR</name>
<dbReference type="SUPFAM" id="SSF101307">
    <property type="entry name" value="YutG-like"/>
    <property type="match status" value="1"/>
</dbReference>
<feature type="domain" description="YutG/PgpA" evidence="2">
    <location>
        <begin position="16"/>
        <end position="151"/>
    </location>
</feature>